<dbReference type="OrthoDB" id="2881954at2759"/>
<name>A0A8K0J567_9HYPO</name>
<keyword evidence="1" id="KW-0547">Nucleotide-binding</keyword>
<dbReference type="InterPro" id="IPR027417">
    <property type="entry name" value="P-loop_NTPase"/>
</dbReference>
<evidence type="ECO:0000313" key="5">
    <source>
        <dbReference type="Proteomes" id="UP000811619"/>
    </source>
</evidence>
<dbReference type="Gene3D" id="3.40.50.300">
    <property type="entry name" value="P-loop containing nucleotide triphosphate hydrolases"/>
    <property type="match status" value="1"/>
</dbReference>
<feature type="domain" description="Zeta toxin" evidence="3">
    <location>
        <begin position="50"/>
        <end position="236"/>
    </location>
</feature>
<evidence type="ECO:0000256" key="1">
    <source>
        <dbReference type="ARBA" id="ARBA00022741"/>
    </source>
</evidence>
<accession>A0A8K0J567</accession>
<dbReference type="Proteomes" id="UP000811619">
    <property type="component" value="Unassembled WGS sequence"/>
</dbReference>
<dbReference type="Pfam" id="PF06414">
    <property type="entry name" value="Zeta_toxin"/>
    <property type="match status" value="1"/>
</dbReference>
<evidence type="ECO:0000313" key="4">
    <source>
        <dbReference type="EMBL" id="KAG5925402.1"/>
    </source>
</evidence>
<organism evidence="4 5">
    <name type="scientific">Claviceps africana</name>
    <dbReference type="NCBI Taxonomy" id="83212"/>
    <lineage>
        <taxon>Eukaryota</taxon>
        <taxon>Fungi</taxon>
        <taxon>Dikarya</taxon>
        <taxon>Ascomycota</taxon>
        <taxon>Pezizomycotina</taxon>
        <taxon>Sordariomycetes</taxon>
        <taxon>Hypocreomycetidae</taxon>
        <taxon>Hypocreales</taxon>
        <taxon>Clavicipitaceae</taxon>
        <taxon>Claviceps</taxon>
    </lineage>
</organism>
<protein>
    <recommendedName>
        <fullName evidence="3">Zeta toxin domain-containing protein</fullName>
    </recommendedName>
</protein>
<comment type="caution">
    <text evidence="4">The sequence shown here is derived from an EMBL/GenBank/DDBJ whole genome shotgun (WGS) entry which is preliminary data.</text>
</comment>
<keyword evidence="2" id="KW-0067">ATP-binding</keyword>
<sequence>MPTNSPHGPASSPPDLSAYRLPSETAVQIFESEILAAEFVHLSRHAATCASRPLAVLAVGQTGAGKTRLSPAILSAMRLVRRGGPAHLIADTYKTYHPYYARLMLSAPHLASAATGPDARKWLAMAAEEVTRRELDVLVESACRHPDDFEDLVRIFSGAGYRVEVVLLAVPAPLSRLGILVRYYEKLPEGQSGSLPLRLTPERVHDESYGGLVDAAEFLDRSGLADQILVVRRGNMVAHGFVKGQVDESRITEMLKMERERPLTRDERESALDDLAKLGILGQANDQVASVRDILARMILEGDGQNGDKQRVTWPELQPLTFGKAGQKAEGTHNVLRLGQI</sequence>
<dbReference type="GO" id="GO:0005524">
    <property type="term" value="F:ATP binding"/>
    <property type="evidence" value="ECO:0007669"/>
    <property type="project" value="UniProtKB-KW"/>
</dbReference>
<dbReference type="SUPFAM" id="SSF52540">
    <property type="entry name" value="P-loop containing nucleoside triphosphate hydrolases"/>
    <property type="match status" value="1"/>
</dbReference>
<evidence type="ECO:0000259" key="3">
    <source>
        <dbReference type="Pfam" id="PF06414"/>
    </source>
</evidence>
<proteinExistence type="predicted"/>
<dbReference type="AlphaFoldDB" id="A0A8K0J567"/>
<dbReference type="GO" id="GO:0016301">
    <property type="term" value="F:kinase activity"/>
    <property type="evidence" value="ECO:0007669"/>
    <property type="project" value="InterPro"/>
</dbReference>
<gene>
    <name evidence="4" type="ORF">E4U42_004326</name>
</gene>
<evidence type="ECO:0000256" key="2">
    <source>
        <dbReference type="ARBA" id="ARBA00022840"/>
    </source>
</evidence>
<dbReference type="InterPro" id="IPR010488">
    <property type="entry name" value="Zeta_toxin_domain"/>
</dbReference>
<reference evidence="4" key="1">
    <citation type="journal article" date="2020" name="bioRxiv">
        <title>Whole genome comparisons of ergot fungi reveals the divergence and evolution of species within the genus Claviceps are the result of varying mechanisms driving genome evolution and host range expansion.</title>
        <authorList>
            <person name="Wyka S.A."/>
            <person name="Mondo S.J."/>
            <person name="Liu M."/>
            <person name="Dettman J."/>
            <person name="Nalam V."/>
            <person name="Broders K.D."/>
        </authorList>
    </citation>
    <scope>NUCLEOTIDE SEQUENCE</scope>
    <source>
        <strain evidence="4">CCC 489</strain>
    </source>
</reference>
<dbReference type="EMBL" id="SRPY01000378">
    <property type="protein sequence ID" value="KAG5925402.1"/>
    <property type="molecule type" value="Genomic_DNA"/>
</dbReference>
<keyword evidence="5" id="KW-1185">Reference proteome</keyword>